<dbReference type="InterPro" id="IPR000408">
    <property type="entry name" value="Reg_chr_condens"/>
</dbReference>
<name>W7TAD4_9STRA</name>
<keyword evidence="2" id="KW-0677">Repeat</keyword>
<feature type="repeat" description="RCC1" evidence="3">
    <location>
        <begin position="293"/>
        <end position="370"/>
    </location>
</feature>
<sequence length="606" mass="64971">MKRSRMDGQVSKEAYYEAESSFITTLPYGQSANGELPGGPVGEASQASSAASFQRATPSTLASRRFVKPKKLDRRKEYLEAVKALNGRFQAWVVDQVSRDPGVSLCENALEYLSYVTQLDGRYLRKQGEVFTFGSSECGQCAHGDRSASDILVVAPRVVYALRGKNVCNIACGALHNVATTSDGRVYTWGCNDDGALGRGGHEAEPHLVSDVRHETVIGVAAGDSHSLVLTVEGSVYGWGCYKDKEGKMFFNSASSEREILRKQTGPMRLPGLEHVREIRAGASTNLALLADSTVVSWGIGESGELGRAITLELRAEEAEEDGGKAEYELYRVWKEHLTPRPMQLAGGRLATGVKAIGAGYNHSMVVMAVRAEVWAAGLNNYGQLGLGHRENRYLLEHVEGLDGRGITEVTGGAHHSMALAGPTGKLFAFGRSDSSQLGIGRAGGVLAPGASEALPVPVLFPAREAGTGKPPFVTGVSCGGTFNLATTSSNQVYSWGFGEMGQLGHRPARGEETSDEPCPRLVDMSQARGGGDGGGARGFEVLKVDGGAQHSVILAKVPATFMDTARRKLEEAEAKYERRQEERRRAASEKGRGGEEEEELDMDEL</sequence>
<dbReference type="OrthoDB" id="61110at2759"/>
<keyword evidence="1" id="KW-0344">Guanine-nucleotide releasing factor</keyword>
<feature type="repeat" description="RCC1" evidence="3">
    <location>
        <begin position="491"/>
        <end position="558"/>
    </location>
</feature>
<feature type="repeat" description="RCC1" evidence="3">
    <location>
        <begin position="128"/>
        <end position="183"/>
    </location>
</feature>
<feature type="region of interest" description="Disordered" evidence="4">
    <location>
        <begin position="29"/>
        <end position="56"/>
    </location>
</feature>
<dbReference type="InterPro" id="IPR009091">
    <property type="entry name" value="RCC1/BLIP-II"/>
</dbReference>
<feature type="repeat" description="RCC1" evidence="3">
    <location>
        <begin position="425"/>
        <end position="490"/>
    </location>
</feature>
<proteinExistence type="predicted"/>
<feature type="compositionally biased region" description="Basic and acidic residues" evidence="4">
    <location>
        <begin position="574"/>
        <end position="595"/>
    </location>
</feature>
<reference evidence="6 7" key="1">
    <citation type="journal article" date="2014" name="Mol. Plant">
        <title>Chromosome Scale Genome Assembly and Transcriptome Profiling of Nannochloropsis gaditana in Nitrogen Depletion.</title>
        <authorList>
            <person name="Corteggiani Carpinelli E."/>
            <person name="Telatin A."/>
            <person name="Vitulo N."/>
            <person name="Forcato C."/>
            <person name="D'Angelo M."/>
            <person name="Schiavon R."/>
            <person name="Vezzi A."/>
            <person name="Giacometti G.M."/>
            <person name="Morosinotto T."/>
            <person name="Valle G."/>
        </authorList>
    </citation>
    <scope>NUCLEOTIDE SEQUENCE [LARGE SCALE GENOMIC DNA]</scope>
    <source>
        <strain evidence="6 7">B-31</strain>
    </source>
</reference>
<feature type="repeat" description="RCC1" evidence="3">
    <location>
        <begin position="372"/>
        <end position="423"/>
    </location>
</feature>
<protein>
    <submittedName>
        <fullName evidence="6">Regulator of chromosome condensation/beta-lactamase-inhibitor protein II</fullName>
    </submittedName>
</protein>
<organism evidence="6 7">
    <name type="scientific">Nannochloropsis gaditana</name>
    <dbReference type="NCBI Taxonomy" id="72520"/>
    <lineage>
        <taxon>Eukaryota</taxon>
        <taxon>Sar</taxon>
        <taxon>Stramenopiles</taxon>
        <taxon>Ochrophyta</taxon>
        <taxon>Eustigmatophyceae</taxon>
        <taxon>Eustigmatales</taxon>
        <taxon>Monodopsidaceae</taxon>
        <taxon>Nannochloropsis</taxon>
    </lineage>
</organism>
<evidence type="ECO:0000313" key="6">
    <source>
        <dbReference type="EMBL" id="EWM23332.1"/>
    </source>
</evidence>
<dbReference type="GO" id="GO:0005737">
    <property type="term" value="C:cytoplasm"/>
    <property type="evidence" value="ECO:0007669"/>
    <property type="project" value="TreeGrafter"/>
</dbReference>
<dbReference type="EMBL" id="AZIL01001690">
    <property type="protein sequence ID" value="EWM23332.1"/>
    <property type="molecule type" value="Genomic_DNA"/>
</dbReference>
<dbReference type="AlphaFoldDB" id="W7TAD4"/>
<keyword evidence="7" id="KW-1185">Reference proteome</keyword>
<accession>W7TAD4</accession>
<dbReference type="PROSITE" id="PS00626">
    <property type="entry name" value="RCC1_2"/>
    <property type="match status" value="1"/>
</dbReference>
<feature type="region of interest" description="Disordered" evidence="4">
    <location>
        <begin position="574"/>
        <end position="606"/>
    </location>
</feature>
<feature type="domain" description="RCC1-like" evidence="5">
    <location>
        <begin position="129"/>
        <end position="554"/>
    </location>
</feature>
<gene>
    <name evidence="6" type="ORF">Naga_100053g39</name>
</gene>
<dbReference type="InterPro" id="IPR051553">
    <property type="entry name" value="Ran_GTPase-activating"/>
</dbReference>
<evidence type="ECO:0000313" key="7">
    <source>
        <dbReference type="Proteomes" id="UP000019335"/>
    </source>
</evidence>
<dbReference type="PANTHER" id="PTHR45982">
    <property type="entry name" value="REGULATOR OF CHROMOSOME CONDENSATION"/>
    <property type="match status" value="1"/>
</dbReference>
<feature type="repeat" description="RCC1" evidence="3">
    <location>
        <begin position="234"/>
        <end position="292"/>
    </location>
</feature>
<feature type="compositionally biased region" description="Acidic residues" evidence="4">
    <location>
        <begin position="596"/>
        <end position="606"/>
    </location>
</feature>
<evidence type="ECO:0000256" key="4">
    <source>
        <dbReference type="SAM" id="MobiDB-lite"/>
    </source>
</evidence>
<dbReference type="InterPro" id="IPR058923">
    <property type="entry name" value="RCC1-like_dom"/>
</dbReference>
<comment type="caution">
    <text evidence="6">The sequence shown here is derived from an EMBL/GenBank/DDBJ whole genome shotgun (WGS) entry which is preliminary data.</text>
</comment>
<evidence type="ECO:0000256" key="2">
    <source>
        <dbReference type="ARBA" id="ARBA00022737"/>
    </source>
</evidence>
<dbReference type="PROSITE" id="PS50012">
    <property type="entry name" value="RCC1_3"/>
    <property type="match status" value="7"/>
</dbReference>
<feature type="repeat" description="RCC1" evidence="3">
    <location>
        <begin position="184"/>
        <end position="233"/>
    </location>
</feature>
<dbReference type="GO" id="GO:0005085">
    <property type="term" value="F:guanyl-nucleotide exchange factor activity"/>
    <property type="evidence" value="ECO:0007669"/>
    <property type="project" value="TreeGrafter"/>
</dbReference>
<evidence type="ECO:0000256" key="3">
    <source>
        <dbReference type="PROSITE-ProRule" id="PRU00235"/>
    </source>
</evidence>
<dbReference type="PANTHER" id="PTHR45982:SF1">
    <property type="entry name" value="REGULATOR OF CHROMOSOME CONDENSATION"/>
    <property type="match status" value="1"/>
</dbReference>
<dbReference type="Gene3D" id="2.130.10.30">
    <property type="entry name" value="Regulator of chromosome condensation 1/beta-lactamase-inhibitor protein II"/>
    <property type="match status" value="1"/>
</dbReference>
<dbReference type="Pfam" id="PF25390">
    <property type="entry name" value="WD40_RLD"/>
    <property type="match status" value="1"/>
</dbReference>
<dbReference type="PRINTS" id="PR00633">
    <property type="entry name" value="RCCNDNSATION"/>
</dbReference>
<dbReference type="Proteomes" id="UP000019335">
    <property type="component" value="Chromosome 17"/>
</dbReference>
<dbReference type="SUPFAM" id="SSF50985">
    <property type="entry name" value="RCC1/BLIP-II"/>
    <property type="match status" value="1"/>
</dbReference>
<evidence type="ECO:0000256" key="1">
    <source>
        <dbReference type="ARBA" id="ARBA00022658"/>
    </source>
</evidence>
<evidence type="ECO:0000259" key="5">
    <source>
        <dbReference type="Pfam" id="PF25390"/>
    </source>
</evidence>